<protein>
    <submittedName>
        <fullName evidence="1">Uncharacterized protein</fullName>
    </submittedName>
</protein>
<dbReference type="OrthoDB" id="442460at2759"/>
<comment type="caution">
    <text evidence="1">The sequence shown here is derived from an EMBL/GenBank/DDBJ whole genome shotgun (WGS) entry which is preliminary data.</text>
</comment>
<dbReference type="Proteomes" id="UP000692954">
    <property type="component" value="Unassembled WGS sequence"/>
</dbReference>
<accession>A0A8S1RTX7</accession>
<name>A0A8S1RTX7_9CILI</name>
<keyword evidence="2" id="KW-1185">Reference proteome</keyword>
<dbReference type="EMBL" id="CAJJDN010000330">
    <property type="protein sequence ID" value="CAD8130802.1"/>
    <property type="molecule type" value="Genomic_DNA"/>
</dbReference>
<dbReference type="AlphaFoldDB" id="A0A8S1RTX7"/>
<gene>
    <name evidence="1" type="ORF">PSON_ATCC_30995.1.T3300007</name>
</gene>
<proteinExistence type="predicted"/>
<evidence type="ECO:0000313" key="2">
    <source>
        <dbReference type="Proteomes" id="UP000692954"/>
    </source>
</evidence>
<evidence type="ECO:0000313" key="1">
    <source>
        <dbReference type="EMBL" id="CAD8130802.1"/>
    </source>
</evidence>
<sequence>MKQLIQNKKQEHLEFLSSLEKLEIQQQRKELQILQTIYTIRKKRARSRDNINNTICFTNGQLIQSQQKTYESDDETKEESDLDKIVMHKLKEKIKNRKKQNFRCTYQFMSQMKQVSIDIKYYDFLKLNPYNNVNDTILKLFKNISFHGEQKQINTQYIKNNQMLQRQHIQLFPLHQLEHQTVRFVVNPLQVCEQLYNNNFQLSNDVSQNGYLIYFDLHLIYQILLDACIQSQTKKIQL</sequence>
<reference evidence="1" key="1">
    <citation type="submission" date="2021-01" db="EMBL/GenBank/DDBJ databases">
        <authorList>
            <consortium name="Genoscope - CEA"/>
            <person name="William W."/>
        </authorList>
    </citation>
    <scope>NUCLEOTIDE SEQUENCE</scope>
</reference>
<organism evidence="1 2">
    <name type="scientific">Paramecium sonneborni</name>
    <dbReference type="NCBI Taxonomy" id="65129"/>
    <lineage>
        <taxon>Eukaryota</taxon>
        <taxon>Sar</taxon>
        <taxon>Alveolata</taxon>
        <taxon>Ciliophora</taxon>
        <taxon>Intramacronucleata</taxon>
        <taxon>Oligohymenophorea</taxon>
        <taxon>Peniculida</taxon>
        <taxon>Parameciidae</taxon>
        <taxon>Paramecium</taxon>
    </lineage>
</organism>